<evidence type="ECO:0000259" key="11">
    <source>
        <dbReference type="PROSITE" id="PS50110"/>
    </source>
</evidence>
<keyword evidence="4 7" id="KW-0067">ATP-binding</keyword>
<keyword evidence="2" id="KW-0140">cGMP</keyword>
<dbReference type="EMBL" id="MKGL01000075">
    <property type="protein sequence ID" value="RNF07976.1"/>
    <property type="molecule type" value="Genomic_DNA"/>
</dbReference>
<evidence type="ECO:0000256" key="5">
    <source>
        <dbReference type="ARBA" id="ARBA00022992"/>
    </source>
</evidence>
<dbReference type="CDD" id="cd00038">
    <property type="entry name" value="CAP_ED"/>
    <property type="match status" value="2"/>
</dbReference>
<keyword evidence="3 7" id="KW-0547">Nucleotide-binding</keyword>
<dbReference type="OMA" id="NHISENC"/>
<dbReference type="InterPro" id="IPR018490">
    <property type="entry name" value="cNMP-bd_dom_sf"/>
</dbReference>
<evidence type="ECO:0008006" key="15">
    <source>
        <dbReference type="Google" id="ProtNLM"/>
    </source>
</evidence>
<dbReference type="OrthoDB" id="244491at2759"/>
<gene>
    <name evidence="13" type="ORF">TraAM80_03021</name>
</gene>
<evidence type="ECO:0000256" key="2">
    <source>
        <dbReference type="ARBA" id="ARBA00022535"/>
    </source>
</evidence>
<dbReference type="SMART" id="SM00100">
    <property type="entry name" value="cNMP"/>
    <property type="match status" value="2"/>
</dbReference>
<dbReference type="InterPro" id="IPR011006">
    <property type="entry name" value="CheY-like_superfamily"/>
</dbReference>
<dbReference type="InterPro" id="IPR000719">
    <property type="entry name" value="Prot_kinase_dom"/>
</dbReference>
<dbReference type="Pfam" id="PF00069">
    <property type="entry name" value="Pkinase"/>
    <property type="match status" value="1"/>
</dbReference>
<feature type="compositionally biased region" description="Basic and acidic residues" evidence="8">
    <location>
        <begin position="1509"/>
        <end position="1523"/>
    </location>
</feature>
<dbReference type="VEuPathDB" id="TriTrypDB:TRSC58_02424"/>
<dbReference type="SMART" id="SM00220">
    <property type="entry name" value="S_TKc"/>
    <property type="match status" value="1"/>
</dbReference>
<feature type="region of interest" description="Disordered" evidence="8">
    <location>
        <begin position="1593"/>
        <end position="1622"/>
    </location>
</feature>
<dbReference type="InterPro" id="IPR001789">
    <property type="entry name" value="Sig_transdc_resp-reg_receiver"/>
</dbReference>
<dbReference type="GO" id="GO:0043539">
    <property type="term" value="F:protein serine/threonine kinase activator activity"/>
    <property type="evidence" value="ECO:0007669"/>
    <property type="project" value="InterPro"/>
</dbReference>
<evidence type="ECO:0000256" key="6">
    <source>
        <dbReference type="PROSITE-ProRule" id="PRU00169"/>
    </source>
</evidence>
<organism evidence="13 14">
    <name type="scientific">Trypanosoma rangeli</name>
    <dbReference type="NCBI Taxonomy" id="5698"/>
    <lineage>
        <taxon>Eukaryota</taxon>
        <taxon>Discoba</taxon>
        <taxon>Euglenozoa</taxon>
        <taxon>Kinetoplastea</taxon>
        <taxon>Metakinetoplastina</taxon>
        <taxon>Trypanosomatida</taxon>
        <taxon>Trypanosomatidae</taxon>
        <taxon>Trypanosoma</taxon>
        <taxon>Herpetosoma</taxon>
    </lineage>
</organism>
<name>A0A422NRA4_TRYRA</name>
<feature type="region of interest" description="Disordered" evidence="8">
    <location>
        <begin position="1673"/>
        <end position="1729"/>
    </location>
</feature>
<dbReference type="Gene3D" id="3.40.50.2300">
    <property type="match status" value="1"/>
</dbReference>
<dbReference type="PROSITE" id="PS00108">
    <property type="entry name" value="PROTEIN_KINASE_ST"/>
    <property type="match status" value="1"/>
</dbReference>
<feature type="domain" description="PAS" evidence="12">
    <location>
        <begin position="577"/>
        <end position="626"/>
    </location>
</feature>
<feature type="region of interest" description="Disordered" evidence="8">
    <location>
        <begin position="1426"/>
        <end position="1542"/>
    </location>
</feature>
<keyword evidence="5" id="KW-0142">cGMP-binding</keyword>
<dbReference type="GeneID" id="40326954"/>
<protein>
    <recommendedName>
        <fullName evidence="15">Protein kinase</fullName>
    </recommendedName>
</protein>
<dbReference type="PROSITE" id="PS50011">
    <property type="entry name" value="PROTEIN_KINASE_DOM"/>
    <property type="match status" value="1"/>
</dbReference>
<feature type="binding site" evidence="7">
    <location>
        <position position="1120"/>
    </location>
    <ligand>
        <name>ATP</name>
        <dbReference type="ChEBI" id="CHEBI:30616"/>
    </ligand>
</feature>
<evidence type="ECO:0000313" key="14">
    <source>
        <dbReference type="Proteomes" id="UP000283634"/>
    </source>
</evidence>
<dbReference type="Gene3D" id="3.30.450.20">
    <property type="entry name" value="PAS domain"/>
    <property type="match status" value="1"/>
</dbReference>
<feature type="domain" description="Response regulatory" evidence="11">
    <location>
        <begin position="948"/>
        <end position="1063"/>
    </location>
</feature>
<evidence type="ECO:0000259" key="10">
    <source>
        <dbReference type="PROSITE" id="PS50042"/>
    </source>
</evidence>
<dbReference type="PANTHER" id="PTHR48014">
    <property type="entry name" value="SERINE/THREONINE-PROTEIN KINASE FRAY2"/>
    <property type="match status" value="1"/>
</dbReference>
<dbReference type="SUPFAM" id="SSF56112">
    <property type="entry name" value="Protein kinase-like (PK-like)"/>
    <property type="match status" value="1"/>
</dbReference>
<dbReference type="VEuPathDB" id="TriTrypDB:TRSC58_03640"/>
<feature type="modified residue" description="4-aspartylphosphate" evidence="6">
    <location>
        <position position="995"/>
    </location>
</feature>
<dbReference type="PROSITE" id="PS50112">
    <property type="entry name" value="PAS"/>
    <property type="match status" value="1"/>
</dbReference>
<keyword evidence="6" id="KW-0597">Phosphoprotein</keyword>
<dbReference type="Gene3D" id="3.30.565.10">
    <property type="entry name" value="Histidine kinase-like ATPase, C-terminal domain"/>
    <property type="match status" value="1"/>
</dbReference>
<evidence type="ECO:0000256" key="4">
    <source>
        <dbReference type="ARBA" id="ARBA00022840"/>
    </source>
</evidence>
<dbReference type="GO" id="GO:0005524">
    <property type="term" value="F:ATP binding"/>
    <property type="evidence" value="ECO:0007669"/>
    <property type="project" value="UniProtKB-UniRule"/>
</dbReference>
<evidence type="ECO:0000259" key="9">
    <source>
        <dbReference type="PROSITE" id="PS50011"/>
    </source>
</evidence>
<dbReference type="PROSITE" id="PS00107">
    <property type="entry name" value="PROTEIN_KINASE_ATP"/>
    <property type="match status" value="1"/>
</dbReference>
<dbReference type="InterPro" id="IPR047173">
    <property type="entry name" value="STRAD_A/B-like"/>
</dbReference>
<reference evidence="13 14" key="1">
    <citation type="journal article" date="2018" name="BMC Genomics">
        <title>Genomic comparison of Trypanosoma conorhini and Trypanosoma rangeli to Trypanosoma cruzi strains of high and low virulence.</title>
        <authorList>
            <person name="Bradwell K.R."/>
            <person name="Koparde V.N."/>
            <person name="Matveyev A.V."/>
            <person name="Serrano M.G."/>
            <person name="Alves J.M."/>
            <person name="Parikh H."/>
            <person name="Huang B."/>
            <person name="Lee V."/>
            <person name="Espinosa-Alvarez O."/>
            <person name="Ortiz P.A."/>
            <person name="Costa-Martins A.G."/>
            <person name="Teixeira M.M."/>
            <person name="Buck G.A."/>
        </authorList>
    </citation>
    <scope>NUCLEOTIDE SEQUENCE [LARGE SCALE GENOMIC DNA]</scope>
    <source>
        <strain evidence="13 14">AM80</strain>
    </source>
</reference>
<dbReference type="Pfam" id="PF00989">
    <property type="entry name" value="PAS"/>
    <property type="match status" value="1"/>
</dbReference>
<evidence type="ECO:0000313" key="13">
    <source>
        <dbReference type="EMBL" id="RNF07976.1"/>
    </source>
</evidence>
<dbReference type="Gene3D" id="2.60.120.10">
    <property type="entry name" value="Jelly Rolls"/>
    <property type="match status" value="2"/>
</dbReference>
<dbReference type="SUPFAM" id="SSF52172">
    <property type="entry name" value="CheY-like"/>
    <property type="match status" value="1"/>
</dbReference>
<dbReference type="InterPro" id="IPR017441">
    <property type="entry name" value="Protein_kinase_ATP_BS"/>
</dbReference>
<dbReference type="InterPro" id="IPR013767">
    <property type="entry name" value="PAS_fold"/>
</dbReference>
<dbReference type="VEuPathDB" id="TriTrypDB:TRSC58_00261"/>
<keyword evidence="13" id="KW-0808">Transferase</keyword>
<dbReference type="InterPro" id="IPR008271">
    <property type="entry name" value="Ser/Thr_kinase_AS"/>
</dbReference>
<dbReference type="InterPro" id="IPR035965">
    <property type="entry name" value="PAS-like_dom_sf"/>
</dbReference>
<dbReference type="CDD" id="cd06606">
    <property type="entry name" value="STKc_MAPKKK"/>
    <property type="match status" value="1"/>
</dbReference>
<dbReference type="InterPro" id="IPR000595">
    <property type="entry name" value="cNMP-bd_dom"/>
</dbReference>
<dbReference type="SUPFAM" id="SSF51206">
    <property type="entry name" value="cAMP-binding domain-like"/>
    <property type="match status" value="2"/>
</dbReference>
<dbReference type="FunFam" id="1.10.510.10:FF:000805">
    <property type="entry name" value="Mitogen activated kinase-like protein"/>
    <property type="match status" value="1"/>
</dbReference>
<proteinExistence type="inferred from homology"/>
<evidence type="ECO:0000256" key="3">
    <source>
        <dbReference type="ARBA" id="ARBA00022741"/>
    </source>
</evidence>
<comment type="similarity">
    <text evidence="1">Belongs to the protein kinase superfamily. STE Ser/Thr protein kinase family. STE20 subfamily.</text>
</comment>
<dbReference type="GO" id="GO:0006355">
    <property type="term" value="P:regulation of DNA-templated transcription"/>
    <property type="evidence" value="ECO:0007669"/>
    <property type="project" value="InterPro"/>
</dbReference>
<dbReference type="InterPro" id="IPR003594">
    <property type="entry name" value="HATPase_dom"/>
</dbReference>
<evidence type="ECO:0000256" key="1">
    <source>
        <dbReference type="ARBA" id="ARBA00008874"/>
    </source>
</evidence>
<dbReference type="RefSeq" id="XP_029240137.1">
    <property type="nucleotide sequence ID" value="XM_029380004.1"/>
</dbReference>
<dbReference type="Proteomes" id="UP000283634">
    <property type="component" value="Unassembled WGS sequence"/>
</dbReference>
<dbReference type="GO" id="GO:0030553">
    <property type="term" value="F:cGMP binding"/>
    <property type="evidence" value="ECO:0007669"/>
    <property type="project" value="UniProtKB-KW"/>
</dbReference>
<feature type="domain" description="Protein kinase" evidence="9">
    <location>
        <begin position="1091"/>
        <end position="1359"/>
    </location>
</feature>
<dbReference type="SUPFAM" id="SSF55874">
    <property type="entry name" value="ATPase domain of HSP90 chaperone/DNA topoisomerase II/histidine kinase"/>
    <property type="match status" value="1"/>
</dbReference>
<sequence length="1837" mass="202868">MWRASLHSSEAIGSESEPSLPEFDAIIATPQGTIEGLRRHIRCLVGAVEKESSLVAVIQLLEAERQGLSDPSTTAEIRSGENNILSSASSAVAKLSLNCESRLPSVSGFTTTPVNSKFNSVNPGERSLLLQQQQMGEAAAAENVNSVANRVEEGKMEGAMKETAAPEGPFSLSPQPSSPECRRESQVNHGRRAAVSAESLPLNAIQGYRPPVVPKSPEEECVVRAGVMSCHLFSNMDIKDQTIIVHALRRETFPAGTDILKQDGPSVEKLFLLTRGSCEVIKKGKMVHTLLEGSTFGEMEMMYNLPTCVATVRSVTNCVLYTLDQFTYQHIVLAVSLHKRSKYEALLRNVKFLSAFSNYDRMQIAEAIVTKTYYQDDYIIRFGEAGRWLHLIVEGEVSVVARDRGKKREILRLCEGDVIGELEFLFNELAVADVIATSRQVTTGQIKRKHFELITGPIQDHLKEYVATSGKYTHYLGEANAQIKAELSVLAKRSKRMASKAERENTLLDQVDACGEIVLPVPKKKVFSMEKGIGVDRINGTAVYIEGAVNNPEAEPSSAHVLFRFPLMPLHENLLAMIALCEDGSILLWNEMMVRLTGYTAEEAIGQHVCSFLLETKDQKAMHEAICGARRYAGDTEAFFDEKSCGDRQVYTFARMDGITKVKLKLGVVPPIVSHGKDAAEIVLVVGEEQSFESQQVLDKSQLLIDQISGVLRDGECSYEDRLHRVATVLSGFDVTCRAMMASTVNVREVNIRQMIGQVIMDYGTQCVSSGVAVRQRFEGLYAENAYLNAKALPECLRYAMSNCAQHLNRAQVTITVRPTESNGTEFLEIEFHDDGPGFPVELLDDFHDGYVTEATRHLYRVQEAMARQGGTMLIESMPGNTTVLFIVPFVPAQEKLGGTLVHHVQALDTSMSLTHPDSGTQGSGTPSVGSFSITSGRHLHVGKRTFTTVVVEDVPAHRNMLCRFLWERKHAVLPAYNLDDIEQLVAVVDILFIDPHQSIFGEGNNALDPITLLREKARRMAVVVTGVDMDRASTKAYQTAGFLTLKKPCNPIQALHCIRKAEEMILQYKLEAERIAQTRETLSKNSRGAWQRGKLLGKGMFGKVYEATEVLTGGKMAVKEMKLGRRNLQIDQFVNEVSAMCNLRHPNIIHYFYCEENKGENVIRVFMEYAAGGNLQQLLKAKGKLDFKEYQSLLRDVVEGVAYIHSMNYVHGDLKTANVLLSAEGRGKIGDFGTARRVQEGELLYKMQGSPLYMSPECLSASDRDEDGVLIGYSFPSDIWSLGCIALEMATNKPPFSHLRNITGPAGLLAYVTNLHDTPDLSPLFDGPPSVVEFVSACLNPDSSKRATAGQLLHMTIFSEATNEDMKSALKALKRAQLLQVLNNFVAFEEPEDLERRRSQQLCRCHRRRQADFCDSCFGGDDSTVDEGAKEEGEDDDSDQMKAGDAARATAHLSLTPVSKVRHDDGDESHPARRSHTKSGSVMRSPLRVDEDAFFASSTSPSPASSGEKGEAEEREGGDSGKTDVIVTASREKRVSTCPRSSTLGPLRDDFLSTFTPTVDSFALDNRYIAFMGCSIDNPRTGAAGDSVLQEAPLQSPGTLPVRPPQRRESHARHPHNDSSFMRRGFTQLLELTYRRFSSSRYSTRQPSKLGMKNMFLVEDLQAVSEEVSPNALSSHARMLPTRSHHSSRHGSTPRQRRFAVAPHLKSPSPASPMRGTEENTRFVPSSGTVVEVGPYPLSPDSPVARKGVVSLGKELVSMLRTVLGLLERMKKVRPREREASGRLLPRQATGDFLPPKSSECQEDEVDIADSAMVIRELVGRVEREFVSLKSQTGVE</sequence>
<dbReference type="Gene3D" id="1.10.510.10">
    <property type="entry name" value="Transferase(Phosphotransferase) domain 1"/>
    <property type="match status" value="1"/>
</dbReference>
<dbReference type="GO" id="GO:0004672">
    <property type="term" value="F:protein kinase activity"/>
    <property type="evidence" value="ECO:0007669"/>
    <property type="project" value="InterPro"/>
</dbReference>
<dbReference type="InterPro" id="IPR000014">
    <property type="entry name" value="PAS"/>
</dbReference>
<feature type="domain" description="Cyclic nucleotide-binding" evidence="10">
    <location>
        <begin position="352"/>
        <end position="472"/>
    </location>
</feature>
<evidence type="ECO:0000256" key="7">
    <source>
        <dbReference type="PROSITE-ProRule" id="PRU10141"/>
    </source>
</evidence>
<comment type="caution">
    <text evidence="13">The sequence shown here is derived from an EMBL/GenBank/DDBJ whole genome shotgun (WGS) entry which is preliminary data.</text>
</comment>
<dbReference type="GO" id="GO:0000160">
    <property type="term" value="P:phosphorelay signal transduction system"/>
    <property type="evidence" value="ECO:0007669"/>
    <property type="project" value="InterPro"/>
</dbReference>
<dbReference type="PROSITE" id="PS50042">
    <property type="entry name" value="CNMP_BINDING_3"/>
    <property type="match status" value="2"/>
</dbReference>
<dbReference type="PANTHER" id="PTHR48014:SF21">
    <property type="entry name" value="SERINE_THREONINE-PROTEIN KINASE FRAY2"/>
    <property type="match status" value="1"/>
</dbReference>
<feature type="compositionally biased region" description="Low complexity" evidence="8">
    <location>
        <begin position="1495"/>
        <end position="1508"/>
    </location>
</feature>
<dbReference type="SUPFAM" id="SSF55785">
    <property type="entry name" value="PYP-like sensor domain (PAS domain)"/>
    <property type="match status" value="1"/>
</dbReference>
<evidence type="ECO:0000256" key="8">
    <source>
        <dbReference type="SAM" id="MobiDB-lite"/>
    </source>
</evidence>
<evidence type="ECO:0000259" key="12">
    <source>
        <dbReference type="PROSITE" id="PS50112"/>
    </source>
</evidence>
<dbReference type="NCBIfam" id="TIGR00229">
    <property type="entry name" value="sensory_box"/>
    <property type="match status" value="1"/>
</dbReference>
<dbReference type="CDD" id="cd00130">
    <property type="entry name" value="PAS"/>
    <property type="match status" value="1"/>
</dbReference>
<feature type="region of interest" description="Disordered" evidence="8">
    <location>
        <begin position="157"/>
        <end position="183"/>
    </location>
</feature>
<dbReference type="Pfam" id="PF02518">
    <property type="entry name" value="HATPase_c"/>
    <property type="match status" value="1"/>
</dbReference>
<dbReference type="Pfam" id="PF00027">
    <property type="entry name" value="cNMP_binding"/>
    <property type="match status" value="2"/>
</dbReference>
<dbReference type="InterPro" id="IPR036890">
    <property type="entry name" value="HATPase_C_sf"/>
</dbReference>
<accession>A0A422NRA4</accession>
<dbReference type="InterPro" id="IPR014710">
    <property type="entry name" value="RmlC-like_jellyroll"/>
</dbReference>
<keyword evidence="14" id="KW-1185">Reference proteome</keyword>
<dbReference type="InterPro" id="IPR011009">
    <property type="entry name" value="Kinase-like_dom_sf"/>
</dbReference>
<feature type="compositionally biased region" description="Basic and acidic residues" evidence="8">
    <location>
        <begin position="1462"/>
        <end position="1472"/>
    </location>
</feature>
<dbReference type="PROSITE" id="PS50110">
    <property type="entry name" value="RESPONSE_REGULATORY"/>
    <property type="match status" value="1"/>
</dbReference>
<feature type="domain" description="Cyclic nucleotide-binding" evidence="10">
    <location>
        <begin position="232"/>
        <end position="349"/>
    </location>
</feature>